<dbReference type="AlphaFoldDB" id="A0A7Y6TUK3"/>
<protein>
    <submittedName>
        <fullName evidence="1">Uncharacterized protein</fullName>
    </submittedName>
</protein>
<proteinExistence type="predicted"/>
<dbReference type="RefSeq" id="WP_069730080.1">
    <property type="nucleotide sequence ID" value="NZ_JABWPE010000060.1"/>
</dbReference>
<name>A0A7Y6TUK3_9GAMM</name>
<sequence length="88" mass="10218">MREILSCRKNRGNVTFRITLSENFDGVLVHIEKFMKVRSGEPGKKTTKRLVYEHTFDAKKMDIMKAIIADGEMTDFCLETLEKIKDGY</sequence>
<evidence type="ECO:0000313" key="2">
    <source>
        <dbReference type="Proteomes" id="UP000566985"/>
    </source>
</evidence>
<comment type="caution">
    <text evidence="1">The sequence shown here is derived from an EMBL/GenBank/DDBJ whole genome shotgun (WGS) entry which is preliminary data.</text>
</comment>
<evidence type="ECO:0000313" key="1">
    <source>
        <dbReference type="EMBL" id="NUY99422.1"/>
    </source>
</evidence>
<reference evidence="1 2" key="1">
    <citation type="submission" date="2020-05" db="EMBL/GenBank/DDBJ databases">
        <title>Whole Genome Sequences of Enterobacteriales Associated with the International Space Station.</title>
        <authorList>
            <person name="Bharadwaj A."/>
            <person name="Daudu R."/>
            <person name="Singh N."/>
            <person name="Wood J."/>
            <person name="Debieu M."/>
            <person name="Mason C."/>
            <person name="Wang C."/>
            <person name="Venkateswaran K."/>
        </authorList>
    </citation>
    <scope>NUCLEOTIDE SEQUENCE [LARGE SCALE GENOMIC DNA]</scope>
    <source>
        <strain evidence="1 2">IF5SW-B1</strain>
    </source>
</reference>
<gene>
    <name evidence="1" type="ORF">HU668_23675</name>
</gene>
<accession>A0A7Y6TUK3</accession>
<dbReference type="Proteomes" id="UP000566985">
    <property type="component" value="Unassembled WGS sequence"/>
</dbReference>
<dbReference type="EMBL" id="JABWPM010000058">
    <property type="protein sequence ID" value="NUY99422.1"/>
    <property type="molecule type" value="Genomic_DNA"/>
</dbReference>
<organism evidence="1 2">
    <name type="scientific">Pantoea brenneri</name>
    <dbReference type="NCBI Taxonomy" id="472694"/>
    <lineage>
        <taxon>Bacteria</taxon>
        <taxon>Pseudomonadati</taxon>
        <taxon>Pseudomonadota</taxon>
        <taxon>Gammaproteobacteria</taxon>
        <taxon>Enterobacterales</taxon>
        <taxon>Erwiniaceae</taxon>
        <taxon>Pantoea</taxon>
    </lineage>
</organism>
<dbReference type="GeneID" id="84634227"/>